<dbReference type="EMBL" id="UINC01055268">
    <property type="protein sequence ID" value="SVB73940.1"/>
    <property type="molecule type" value="Genomic_DNA"/>
</dbReference>
<reference evidence="4" key="1">
    <citation type="submission" date="2018-05" db="EMBL/GenBank/DDBJ databases">
        <authorList>
            <person name="Lanie J.A."/>
            <person name="Ng W.-L."/>
            <person name="Kazmierczak K.M."/>
            <person name="Andrzejewski T.M."/>
            <person name="Davidsen T.M."/>
            <person name="Wayne K.J."/>
            <person name="Tettelin H."/>
            <person name="Glass J.I."/>
            <person name="Rusch D."/>
            <person name="Podicherti R."/>
            <person name="Tsui H.-C.T."/>
            <person name="Winkler M.E."/>
        </authorList>
    </citation>
    <scope>NUCLEOTIDE SEQUENCE</scope>
</reference>
<dbReference type="InterPro" id="IPR026956">
    <property type="entry name" value="D-ser_dehydrat-like_dom"/>
</dbReference>
<dbReference type="GO" id="GO:0036088">
    <property type="term" value="P:D-serine catabolic process"/>
    <property type="evidence" value="ECO:0007669"/>
    <property type="project" value="TreeGrafter"/>
</dbReference>
<dbReference type="AlphaFoldDB" id="A0A382GFE8"/>
<sequence length="364" mass="39960">MFDSRKVETPFALVDRDKVRANAEKIANYCSRYGLLWRPHIKTHKSRTVAAIQLEAGAIGLTVATPREAEVMASVCNDLLIAYPVWGESKLDRIMNIPVEVDLMMAVDSRPSLNVATEAAERAGRTIRILVEVDLGMRRVGLQGIEEILDLVQLVKNNPMAEYKGIMFYPGHIRVDTDCQTEDLEELSSSLDDIMKSLEGADSFPEIVSGGSTPTLWNSHEVTGLTEIRSGTCIFYDMEDLHLGIAGSDEVAYSVVSTIVSTSVPGQAVMDAGSKALSKENRGSDGAFGVLLEHPEVRVKAVTEEHGVLDLSESEWKPEVGEMVRVLPSHVCVSANLQDCLVVVNKGEMEEWAMEARGRKVFIP</sequence>
<dbReference type="InterPro" id="IPR042208">
    <property type="entry name" value="D-ser_dehydrat-like_sf"/>
</dbReference>
<comment type="similarity">
    <text evidence="1">Belongs to the DSD1 family.</text>
</comment>
<evidence type="ECO:0000256" key="1">
    <source>
        <dbReference type="ARBA" id="ARBA00005323"/>
    </source>
</evidence>
<gene>
    <name evidence="4" type="ORF">METZ01_LOCUS226794</name>
</gene>
<evidence type="ECO:0000313" key="4">
    <source>
        <dbReference type="EMBL" id="SVB73940.1"/>
    </source>
</evidence>
<dbReference type="PANTHER" id="PTHR28004">
    <property type="entry name" value="ZGC:162816-RELATED"/>
    <property type="match status" value="1"/>
</dbReference>
<dbReference type="SMART" id="SM01119">
    <property type="entry name" value="D-ser_dehydrat"/>
    <property type="match status" value="1"/>
</dbReference>
<dbReference type="InterPro" id="IPR029066">
    <property type="entry name" value="PLP-binding_barrel"/>
</dbReference>
<accession>A0A382GFE8</accession>
<organism evidence="4">
    <name type="scientific">marine metagenome</name>
    <dbReference type="NCBI Taxonomy" id="408172"/>
    <lineage>
        <taxon>unclassified sequences</taxon>
        <taxon>metagenomes</taxon>
        <taxon>ecological metagenomes</taxon>
    </lineage>
</organism>
<protein>
    <recommendedName>
        <fullName evidence="3">D-serine dehydratase-like domain-containing protein</fullName>
    </recommendedName>
</protein>
<dbReference type="InterPro" id="IPR051466">
    <property type="entry name" value="D-amino_acid_metab_enzyme"/>
</dbReference>
<keyword evidence="2" id="KW-0456">Lyase</keyword>
<dbReference type="GO" id="GO:0008721">
    <property type="term" value="F:D-serine ammonia-lyase activity"/>
    <property type="evidence" value="ECO:0007669"/>
    <property type="project" value="TreeGrafter"/>
</dbReference>
<evidence type="ECO:0000259" key="3">
    <source>
        <dbReference type="SMART" id="SM01119"/>
    </source>
</evidence>
<dbReference type="PANTHER" id="PTHR28004:SF2">
    <property type="entry name" value="D-SERINE DEHYDRATASE"/>
    <property type="match status" value="1"/>
</dbReference>
<evidence type="ECO:0000256" key="2">
    <source>
        <dbReference type="ARBA" id="ARBA00023239"/>
    </source>
</evidence>
<dbReference type="SUPFAM" id="SSF51419">
    <property type="entry name" value="PLP-binding barrel"/>
    <property type="match status" value="1"/>
</dbReference>
<dbReference type="Pfam" id="PF14031">
    <property type="entry name" value="D-ser_dehydrat"/>
    <property type="match status" value="1"/>
</dbReference>
<dbReference type="Pfam" id="PF01168">
    <property type="entry name" value="Ala_racemase_N"/>
    <property type="match status" value="1"/>
</dbReference>
<dbReference type="Gene3D" id="2.40.37.20">
    <property type="entry name" value="D-serine dehydratase-like domain"/>
    <property type="match status" value="1"/>
</dbReference>
<dbReference type="InterPro" id="IPR001608">
    <property type="entry name" value="Ala_racemase_N"/>
</dbReference>
<name>A0A382GFE8_9ZZZZ</name>
<dbReference type="Gene3D" id="3.20.20.10">
    <property type="entry name" value="Alanine racemase"/>
    <property type="match status" value="1"/>
</dbReference>
<proteinExistence type="inferred from homology"/>
<feature type="domain" description="D-serine dehydratase-like" evidence="3">
    <location>
        <begin position="252"/>
        <end position="345"/>
    </location>
</feature>